<reference evidence="2 3" key="1">
    <citation type="submission" date="2021-12" db="EMBL/GenBank/DDBJ databases">
        <title>Genome sequencing of bacteria with rrn-lacking chromosome and rrn-plasmid.</title>
        <authorList>
            <person name="Anda M."/>
            <person name="Iwasaki W."/>
        </authorList>
    </citation>
    <scope>NUCLEOTIDE SEQUENCE [LARGE SCALE GENOMIC DNA]</scope>
    <source>
        <strain evidence="2 3">DSM 100852</strain>
        <plasmid evidence="2 3">pFA4</plasmid>
    </source>
</reference>
<evidence type="ECO:0000313" key="2">
    <source>
        <dbReference type="EMBL" id="BDD12408.1"/>
    </source>
</evidence>
<geneLocation type="plasmid" evidence="2 3">
    <name>pFA4</name>
</geneLocation>
<feature type="transmembrane region" description="Helical" evidence="1">
    <location>
        <begin position="20"/>
        <end position="41"/>
    </location>
</feature>
<dbReference type="Proteomes" id="UP001348817">
    <property type="component" value="Plasmid pFA4"/>
</dbReference>
<accession>A0AAU9CWQ4</accession>
<evidence type="ECO:0000256" key="1">
    <source>
        <dbReference type="SAM" id="Phobius"/>
    </source>
</evidence>
<feature type="transmembrane region" description="Helical" evidence="1">
    <location>
        <begin position="148"/>
        <end position="171"/>
    </location>
</feature>
<protein>
    <recommendedName>
        <fullName evidence="4">ABC transporter permease</fullName>
    </recommendedName>
</protein>
<gene>
    <name evidence="2" type="ORF">FUAX_48400</name>
</gene>
<dbReference type="PANTHER" id="PTHR37305">
    <property type="entry name" value="INTEGRAL MEMBRANE PROTEIN-RELATED"/>
    <property type="match status" value="1"/>
</dbReference>
<dbReference type="KEGG" id="fax:FUAX_48400"/>
<organism evidence="2 3">
    <name type="scientific">Fulvitalea axinellae</name>
    <dbReference type="NCBI Taxonomy" id="1182444"/>
    <lineage>
        <taxon>Bacteria</taxon>
        <taxon>Pseudomonadati</taxon>
        <taxon>Bacteroidota</taxon>
        <taxon>Cytophagia</taxon>
        <taxon>Cytophagales</taxon>
        <taxon>Persicobacteraceae</taxon>
        <taxon>Fulvitalea</taxon>
    </lineage>
</organism>
<keyword evidence="2" id="KW-0614">Plasmid</keyword>
<sequence length="261" mass="29404">MKRILKIEYRKLFHSRSFFILMGIYVLVFFIVTTNLSTAIVKVSDMGNQVDMDFGKYMGFPYIWQNMSYVAKFMKILPAIIVAMQVANEFTYGTFRQHVFNGMGRGEFLASKLALCVGLSLFAYVLVTGAALYVGLSKPDAATSIFEGYRYVPAFGFAMLGYFTFTMLLAFLTKNTALTLAGLLGYSWVAEPLIAWRMGDEFGRWLPLNVFERLNANPFLYKVGFPGSVPADVYGQDLLLGSVYILLFVGISFLYVKRADL</sequence>
<feature type="transmembrane region" description="Helical" evidence="1">
    <location>
        <begin position="238"/>
        <end position="256"/>
    </location>
</feature>
<keyword evidence="3" id="KW-1185">Reference proteome</keyword>
<dbReference type="RefSeq" id="WP_338395547.1">
    <property type="nucleotide sequence ID" value="NZ_AP025318.1"/>
</dbReference>
<keyword evidence="1" id="KW-1133">Transmembrane helix</keyword>
<feature type="transmembrane region" description="Helical" evidence="1">
    <location>
        <begin position="178"/>
        <end position="198"/>
    </location>
</feature>
<proteinExistence type="predicted"/>
<dbReference type="EMBL" id="AP025318">
    <property type="protein sequence ID" value="BDD12408.1"/>
    <property type="molecule type" value="Genomic_DNA"/>
</dbReference>
<feature type="transmembrane region" description="Helical" evidence="1">
    <location>
        <begin position="113"/>
        <end position="136"/>
    </location>
</feature>
<evidence type="ECO:0000313" key="3">
    <source>
        <dbReference type="Proteomes" id="UP001348817"/>
    </source>
</evidence>
<name>A0AAU9CWQ4_9BACT</name>
<dbReference type="AlphaFoldDB" id="A0AAU9CWQ4"/>
<dbReference type="PANTHER" id="PTHR37305:SF1">
    <property type="entry name" value="MEMBRANE PROTEIN"/>
    <property type="match status" value="1"/>
</dbReference>
<evidence type="ECO:0008006" key="4">
    <source>
        <dbReference type="Google" id="ProtNLM"/>
    </source>
</evidence>
<keyword evidence="1" id="KW-0812">Transmembrane</keyword>
<keyword evidence="1" id="KW-0472">Membrane</keyword>